<name>E1V5F4_HALED</name>
<dbReference type="Pfam" id="PF07963">
    <property type="entry name" value="N_methyl"/>
    <property type="match status" value="1"/>
</dbReference>
<dbReference type="InterPro" id="IPR051621">
    <property type="entry name" value="T2SS_protein_J"/>
</dbReference>
<dbReference type="HOGENOM" id="CLU_1313962_0_0_6"/>
<evidence type="ECO:0000256" key="6">
    <source>
        <dbReference type="SAM" id="Phobius"/>
    </source>
</evidence>
<organism evidence="7 8">
    <name type="scientific">Halomonas elongata (strain ATCC 33173 / DSM 2581 / NBRC 15536 / NCIMB 2198 / 1H9)</name>
    <dbReference type="NCBI Taxonomy" id="768066"/>
    <lineage>
        <taxon>Bacteria</taxon>
        <taxon>Pseudomonadati</taxon>
        <taxon>Pseudomonadota</taxon>
        <taxon>Gammaproteobacteria</taxon>
        <taxon>Oceanospirillales</taxon>
        <taxon>Halomonadaceae</taxon>
        <taxon>Halomonas</taxon>
    </lineage>
</organism>
<keyword evidence="3 6" id="KW-0812">Transmembrane</keyword>
<evidence type="ECO:0000256" key="2">
    <source>
        <dbReference type="ARBA" id="ARBA00022481"/>
    </source>
</evidence>
<dbReference type="eggNOG" id="COG4795">
    <property type="taxonomic scope" value="Bacteria"/>
</dbReference>
<accession>E1V5F4</accession>
<comment type="subcellular location">
    <subcellularLocation>
        <location evidence="1">Membrane</location>
        <topology evidence="1">Single-pass membrane protein</topology>
    </subcellularLocation>
</comment>
<dbReference type="Pfam" id="PF11612">
    <property type="entry name" value="T2SSJ"/>
    <property type="match status" value="1"/>
</dbReference>
<keyword evidence="2" id="KW-0488">Methylation</keyword>
<keyword evidence="4 6" id="KW-1133">Transmembrane helix</keyword>
<keyword evidence="5 6" id="KW-0472">Membrane</keyword>
<dbReference type="PROSITE" id="PS00409">
    <property type="entry name" value="PROKAR_NTER_METHYL"/>
    <property type="match status" value="1"/>
</dbReference>
<protein>
    <submittedName>
        <fullName evidence="7">General secretion pathway protein GspJ</fullName>
    </submittedName>
</protein>
<evidence type="ECO:0000313" key="7">
    <source>
        <dbReference type="EMBL" id="CBV43109.1"/>
    </source>
</evidence>
<sequence length="209" mass="23588">MSLRPTLRKPMNEHRQAGFTLLEVVIAIALTALIGVAVAGLVNGLVSAEERFATPPDERQDMRFARRLEDRLQALVERSLHEGGQPLLNPRLDYRPEPGLLEWVALVGAPVALGDRVSRLRRQRLSWNLERGELQLASTGLLDAADAPEWQQDARLTGIETLEIAFYEHGQWRQTPATANARTVRGLRLRWQRHGRAHDIVVRLPEVQP</sequence>
<dbReference type="STRING" id="768066.HELO_3225"/>
<dbReference type="KEGG" id="hel:HELO_3225"/>
<dbReference type="Proteomes" id="UP000008707">
    <property type="component" value="Chromosome"/>
</dbReference>
<dbReference type="EMBL" id="FN869568">
    <property type="protein sequence ID" value="CBV43109.1"/>
    <property type="molecule type" value="Genomic_DNA"/>
</dbReference>
<evidence type="ECO:0000256" key="4">
    <source>
        <dbReference type="ARBA" id="ARBA00022989"/>
    </source>
</evidence>
<dbReference type="GO" id="GO:0015628">
    <property type="term" value="P:protein secretion by the type II secretion system"/>
    <property type="evidence" value="ECO:0007669"/>
    <property type="project" value="InterPro"/>
</dbReference>
<dbReference type="NCBIfam" id="TIGR02532">
    <property type="entry name" value="IV_pilin_GFxxxE"/>
    <property type="match status" value="1"/>
</dbReference>
<dbReference type="PANTHER" id="PTHR39583">
    <property type="entry name" value="TYPE II SECRETION SYSTEM PROTEIN J-RELATED"/>
    <property type="match status" value="1"/>
</dbReference>
<dbReference type="GO" id="GO:0015627">
    <property type="term" value="C:type II protein secretion system complex"/>
    <property type="evidence" value="ECO:0007669"/>
    <property type="project" value="InterPro"/>
</dbReference>
<dbReference type="InterPro" id="IPR012902">
    <property type="entry name" value="N_methyl_site"/>
</dbReference>
<feature type="transmembrane region" description="Helical" evidence="6">
    <location>
        <begin position="21"/>
        <end position="42"/>
    </location>
</feature>
<evidence type="ECO:0000256" key="1">
    <source>
        <dbReference type="ARBA" id="ARBA00004167"/>
    </source>
</evidence>
<dbReference type="PANTHER" id="PTHR39583:SF2">
    <property type="entry name" value="TYPE II SECRETION SYSTEM PROTEIN J"/>
    <property type="match status" value="1"/>
</dbReference>
<evidence type="ECO:0000256" key="5">
    <source>
        <dbReference type="ARBA" id="ARBA00023136"/>
    </source>
</evidence>
<dbReference type="AlphaFoldDB" id="E1V5F4"/>
<evidence type="ECO:0000313" key="8">
    <source>
        <dbReference type="Proteomes" id="UP000008707"/>
    </source>
</evidence>
<gene>
    <name evidence="7" type="primary">gspJ2</name>
    <name evidence="7" type="ordered locus">HELO_3225</name>
</gene>
<reference evidence="8" key="1">
    <citation type="journal article" date="2011" name="Environ. Microbiol.">
        <title>A blueprint of ectoine metabolism from the genome of the industrial producer Halomonas elongata DSM 2581(T).</title>
        <authorList>
            <person name="Schwibbert K."/>
            <person name="Marin-Sanguino A."/>
            <person name="Bagyan I."/>
            <person name="Heidrich G."/>
            <person name="Lentzen G."/>
            <person name="Seitz H."/>
            <person name="Rampp M."/>
            <person name="Schuster S.C."/>
            <person name="Klenk H.P."/>
            <person name="Pfeiffer F."/>
            <person name="Oesterhelt D."/>
            <person name="Kunte H.J."/>
        </authorList>
    </citation>
    <scope>NUCLEOTIDE SEQUENCE [LARGE SCALE GENOMIC DNA]</scope>
    <source>
        <strain evidence="8">ATCC 33173 / DSM 2581 / NBRC 15536 / NCIMB 2198 / 1H9</strain>
    </source>
</reference>
<dbReference type="InterPro" id="IPR010055">
    <property type="entry name" value="T2SS_protein-GspJ"/>
</dbReference>
<evidence type="ECO:0000256" key="3">
    <source>
        <dbReference type="ARBA" id="ARBA00022692"/>
    </source>
</evidence>
<proteinExistence type="predicted"/>
<dbReference type="GO" id="GO:0016020">
    <property type="term" value="C:membrane"/>
    <property type="evidence" value="ECO:0007669"/>
    <property type="project" value="UniProtKB-SubCell"/>
</dbReference>